<feature type="region of interest" description="Disordered" evidence="11">
    <location>
        <begin position="1"/>
        <end position="28"/>
    </location>
</feature>
<evidence type="ECO:0000256" key="8">
    <source>
        <dbReference type="ARBA" id="ARBA00023315"/>
    </source>
</evidence>
<dbReference type="GO" id="GO:0012505">
    <property type="term" value="C:endomembrane system"/>
    <property type="evidence" value="ECO:0007669"/>
    <property type="project" value="UniProtKB-SubCell"/>
</dbReference>
<keyword evidence="8 10" id="KW-0012">Acyltransferase</keyword>
<comment type="similarity">
    <text evidence="10">Belongs to the DHHC palmitoyltransferase family.</text>
</comment>
<dbReference type="Pfam" id="PF01529">
    <property type="entry name" value="DHHC"/>
    <property type="match status" value="1"/>
</dbReference>
<evidence type="ECO:0000313" key="13">
    <source>
        <dbReference type="EMBL" id="KAL3792552.1"/>
    </source>
</evidence>
<comment type="domain">
    <text evidence="10">The DHHC domain is required for palmitoyltransferase activity.</text>
</comment>
<dbReference type="EC" id="2.3.1.225" evidence="10"/>
<dbReference type="InterPro" id="IPR001594">
    <property type="entry name" value="Palmitoyltrfase_DHHC"/>
</dbReference>
<evidence type="ECO:0000313" key="14">
    <source>
        <dbReference type="Proteomes" id="UP001516023"/>
    </source>
</evidence>
<dbReference type="EMBL" id="JABMIG020000100">
    <property type="protein sequence ID" value="KAL3792552.1"/>
    <property type="molecule type" value="Genomic_DNA"/>
</dbReference>
<evidence type="ECO:0000256" key="4">
    <source>
        <dbReference type="ARBA" id="ARBA00022989"/>
    </source>
</evidence>
<evidence type="ECO:0000259" key="12">
    <source>
        <dbReference type="Pfam" id="PF01529"/>
    </source>
</evidence>
<comment type="caution">
    <text evidence="13">The sequence shown here is derived from an EMBL/GenBank/DDBJ whole genome shotgun (WGS) entry which is preliminary data.</text>
</comment>
<proteinExistence type="inferred from homology"/>
<keyword evidence="5 10" id="KW-0472">Membrane</keyword>
<comment type="catalytic activity">
    <reaction evidence="9 10">
        <text>L-cysteinyl-[protein] + hexadecanoyl-CoA = S-hexadecanoyl-L-cysteinyl-[protein] + CoA</text>
        <dbReference type="Rhea" id="RHEA:36683"/>
        <dbReference type="Rhea" id="RHEA-COMP:10131"/>
        <dbReference type="Rhea" id="RHEA-COMP:11032"/>
        <dbReference type="ChEBI" id="CHEBI:29950"/>
        <dbReference type="ChEBI" id="CHEBI:57287"/>
        <dbReference type="ChEBI" id="CHEBI:57379"/>
        <dbReference type="ChEBI" id="CHEBI:74151"/>
        <dbReference type="EC" id="2.3.1.225"/>
    </reaction>
</comment>
<feature type="transmembrane region" description="Helical" evidence="10">
    <location>
        <begin position="354"/>
        <end position="380"/>
    </location>
</feature>
<dbReference type="PANTHER" id="PTHR22883:SF43">
    <property type="entry name" value="PALMITOYLTRANSFERASE APP"/>
    <property type="match status" value="1"/>
</dbReference>
<feature type="transmembrane region" description="Helical" evidence="10">
    <location>
        <begin position="274"/>
        <end position="298"/>
    </location>
</feature>
<dbReference type="AlphaFoldDB" id="A0ABD3PX00"/>
<keyword evidence="4 10" id="KW-1133">Transmembrane helix</keyword>
<keyword evidence="14" id="KW-1185">Reference proteome</keyword>
<evidence type="ECO:0000256" key="2">
    <source>
        <dbReference type="ARBA" id="ARBA00022679"/>
    </source>
</evidence>
<feature type="compositionally biased region" description="Polar residues" evidence="11">
    <location>
        <begin position="1"/>
        <end position="18"/>
    </location>
</feature>
<keyword evidence="7" id="KW-0449">Lipoprotein</keyword>
<dbReference type="Proteomes" id="UP001516023">
    <property type="component" value="Unassembled WGS sequence"/>
</dbReference>
<evidence type="ECO:0000256" key="6">
    <source>
        <dbReference type="ARBA" id="ARBA00023139"/>
    </source>
</evidence>
<dbReference type="InterPro" id="IPR039859">
    <property type="entry name" value="PFA4/ZDH16/20/ERF2-like"/>
</dbReference>
<evidence type="ECO:0000256" key="1">
    <source>
        <dbReference type="ARBA" id="ARBA00004127"/>
    </source>
</evidence>
<gene>
    <name evidence="13" type="ORF">HJC23_005522</name>
</gene>
<keyword evidence="3 10" id="KW-0812">Transmembrane</keyword>
<evidence type="ECO:0000256" key="3">
    <source>
        <dbReference type="ARBA" id="ARBA00022692"/>
    </source>
</evidence>
<evidence type="ECO:0000256" key="11">
    <source>
        <dbReference type="SAM" id="MobiDB-lite"/>
    </source>
</evidence>
<feature type="transmembrane region" description="Helical" evidence="10">
    <location>
        <begin position="172"/>
        <end position="189"/>
    </location>
</feature>
<dbReference type="GO" id="GO:0019706">
    <property type="term" value="F:protein-cysteine S-palmitoyltransferase activity"/>
    <property type="evidence" value="ECO:0007669"/>
    <property type="project" value="UniProtKB-EC"/>
</dbReference>
<name>A0ABD3PX00_9STRA</name>
<dbReference type="PANTHER" id="PTHR22883">
    <property type="entry name" value="ZINC FINGER DHHC DOMAIN CONTAINING PROTEIN"/>
    <property type="match status" value="1"/>
</dbReference>
<comment type="subcellular location">
    <subcellularLocation>
        <location evidence="1">Endomembrane system</location>
        <topology evidence="1">Multi-pass membrane protein</topology>
    </subcellularLocation>
</comment>
<keyword evidence="2 10" id="KW-0808">Transferase</keyword>
<dbReference type="PROSITE" id="PS50216">
    <property type="entry name" value="DHHC"/>
    <property type="match status" value="1"/>
</dbReference>
<protein>
    <recommendedName>
        <fullName evidence="10">Palmitoyltransferase</fullName>
        <ecNumber evidence="10">2.3.1.225</ecNumber>
    </recommendedName>
</protein>
<evidence type="ECO:0000256" key="9">
    <source>
        <dbReference type="ARBA" id="ARBA00048048"/>
    </source>
</evidence>
<evidence type="ECO:0000256" key="7">
    <source>
        <dbReference type="ARBA" id="ARBA00023288"/>
    </source>
</evidence>
<reference evidence="13 14" key="1">
    <citation type="journal article" date="2020" name="G3 (Bethesda)">
        <title>Improved Reference Genome for Cyclotella cryptica CCMP332, a Model for Cell Wall Morphogenesis, Salinity Adaptation, and Lipid Production in Diatoms (Bacillariophyta).</title>
        <authorList>
            <person name="Roberts W.R."/>
            <person name="Downey K.M."/>
            <person name="Ruck E.C."/>
            <person name="Traller J.C."/>
            <person name="Alverson A.J."/>
        </authorList>
    </citation>
    <scope>NUCLEOTIDE SEQUENCE [LARGE SCALE GENOMIC DNA]</scope>
    <source>
        <strain evidence="13 14">CCMP332</strain>
    </source>
</reference>
<accession>A0ABD3PX00</accession>
<sequence>MDAAAESSSLLAPTNKPQHTPHPSPTAYYFRPPIQRYYRFTSTKSSPFIALYRRPLEVYDGGNEAKRSPCPNPQSETTGLLTRSMVLPSHGTDPTGRWILVSVGGRTGWARRSVGDSELEVDTETGESKMGGWMGNHVFLCRGKVMLGQCSNDNSQSLDDVTINCKSSMPMPIFYTALVSSLLSLYFLWKTATTDPGILPPNSSPYRPPPPHDSIPSGGTIPINSGPTGYRYCATCNIFRPPRSKHCNSCNVCVSRFDHHCPWVGNCIGRRNHFIFFLFLCCITVWCAMVMVGCGMAVRESYFREIVAENGGGKQVAGLGDKMHHKGHGDSFHPYPTFDYHMILRILTSLPIEVFLGLFSVLCTWSLISLTCFHALLISLAQTTNERVRGVYQYGGVENPDDLGCWWNWREVLCPSGALESLLPKDFSEVATLPSGRGKESVWDGWRENESFVSLIPPPGSNSNGNAHY</sequence>
<feature type="domain" description="Palmitoyltransferase DHHC" evidence="12">
    <location>
        <begin position="230"/>
        <end position="389"/>
    </location>
</feature>
<evidence type="ECO:0000256" key="10">
    <source>
        <dbReference type="RuleBase" id="RU079119"/>
    </source>
</evidence>
<organism evidence="13 14">
    <name type="scientific">Cyclotella cryptica</name>
    <dbReference type="NCBI Taxonomy" id="29204"/>
    <lineage>
        <taxon>Eukaryota</taxon>
        <taxon>Sar</taxon>
        <taxon>Stramenopiles</taxon>
        <taxon>Ochrophyta</taxon>
        <taxon>Bacillariophyta</taxon>
        <taxon>Coscinodiscophyceae</taxon>
        <taxon>Thalassiosirophycidae</taxon>
        <taxon>Stephanodiscales</taxon>
        <taxon>Stephanodiscaceae</taxon>
        <taxon>Cyclotella</taxon>
    </lineage>
</organism>
<evidence type="ECO:0000256" key="5">
    <source>
        <dbReference type="ARBA" id="ARBA00023136"/>
    </source>
</evidence>
<keyword evidence="6" id="KW-0564">Palmitate</keyword>